<keyword evidence="7" id="KW-1185">Reference proteome</keyword>
<keyword evidence="2" id="KW-0547">Nucleotide-binding</keyword>
<dbReference type="GO" id="GO:0016887">
    <property type="term" value="F:ATP hydrolysis activity"/>
    <property type="evidence" value="ECO:0007669"/>
    <property type="project" value="InterPro"/>
</dbReference>
<feature type="compositionally biased region" description="Basic and acidic residues" evidence="4">
    <location>
        <begin position="440"/>
        <end position="459"/>
    </location>
</feature>
<dbReference type="GO" id="GO:0098796">
    <property type="term" value="C:membrane protein complex"/>
    <property type="evidence" value="ECO:0007669"/>
    <property type="project" value="UniProtKB-ARBA"/>
</dbReference>
<dbReference type="GO" id="GO:0005524">
    <property type="term" value="F:ATP binding"/>
    <property type="evidence" value="ECO:0007669"/>
    <property type="project" value="UniProtKB-KW"/>
</dbReference>
<dbReference type="FunFam" id="3.40.50.300:FF:000032">
    <property type="entry name" value="Export ABC transporter ATP-binding protein"/>
    <property type="match status" value="1"/>
</dbReference>
<dbReference type="InterPro" id="IPR027417">
    <property type="entry name" value="P-loop_NTPase"/>
</dbReference>
<dbReference type="STRING" id="109895.A0A507E454"/>
<name>A0A507E454_9FUNG</name>
<dbReference type="InterPro" id="IPR015854">
    <property type="entry name" value="ABC_transpr_LolD-like"/>
</dbReference>
<dbReference type="PANTHER" id="PTHR24220:SF688">
    <property type="entry name" value="ABC TRANSPORTER H FAMILY MEMBER 2"/>
    <property type="match status" value="1"/>
</dbReference>
<dbReference type="GO" id="GO:0022857">
    <property type="term" value="F:transmembrane transporter activity"/>
    <property type="evidence" value="ECO:0007669"/>
    <property type="project" value="UniProtKB-ARBA"/>
</dbReference>
<dbReference type="SUPFAM" id="SSF52540">
    <property type="entry name" value="P-loop containing nucleoside triphosphate hydrolases"/>
    <property type="match status" value="1"/>
</dbReference>
<dbReference type="GO" id="GO:0005886">
    <property type="term" value="C:plasma membrane"/>
    <property type="evidence" value="ECO:0007669"/>
    <property type="project" value="TreeGrafter"/>
</dbReference>
<organism evidence="6 7">
    <name type="scientific">Powellomyces hirtus</name>
    <dbReference type="NCBI Taxonomy" id="109895"/>
    <lineage>
        <taxon>Eukaryota</taxon>
        <taxon>Fungi</taxon>
        <taxon>Fungi incertae sedis</taxon>
        <taxon>Chytridiomycota</taxon>
        <taxon>Chytridiomycota incertae sedis</taxon>
        <taxon>Chytridiomycetes</taxon>
        <taxon>Spizellomycetales</taxon>
        <taxon>Powellomycetaceae</taxon>
        <taxon>Powellomyces</taxon>
    </lineage>
</organism>
<keyword evidence="3" id="KW-0067">ATP-binding</keyword>
<proteinExistence type="predicted"/>
<dbReference type="Gene3D" id="3.40.50.300">
    <property type="entry name" value="P-loop containing nucleotide triphosphate hydrolases"/>
    <property type="match status" value="1"/>
</dbReference>
<feature type="region of interest" description="Disordered" evidence="4">
    <location>
        <begin position="423"/>
        <end position="459"/>
    </location>
</feature>
<gene>
    <name evidence="6" type="ORF">PhCBS80983_g03375</name>
</gene>
<evidence type="ECO:0000256" key="1">
    <source>
        <dbReference type="ARBA" id="ARBA00022448"/>
    </source>
</evidence>
<dbReference type="PROSITE" id="PS50893">
    <property type="entry name" value="ABC_TRANSPORTER_2"/>
    <property type="match status" value="1"/>
</dbReference>
<comment type="caution">
    <text evidence="6">The sequence shown here is derived from an EMBL/GenBank/DDBJ whole genome shotgun (WGS) entry which is preliminary data.</text>
</comment>
<dbReference type="AlphaFoldDB" id="A0A507E454"/>
<dbReference type="Pfam" id="PF00005">
    <property type="entry name" value="ABC_tran"/>
    <property type="match status" value="1"/>
</dbReference>
<dbReference type="CDD" id="cd03255">
    <property type="entry name" value="ABC_MJ0796_LolCDE_FtsE"/>
    <property type="match status" value="1"/>
</dbReference>
<dbReference type="InterPro" id="IPR003439">
    <property type="entry name" value="ABC_transporter-like_ATP-bd"/>
</dbReference>
<evidence type="ECO:0000256" key="4">
    <source>
        <dbReference type="SAM" id="MobiDB-lite"/>
    </source>
</evidence>
<dbReference type="EMBL" id="QEAQ01000042">
    <property type="protein sequence ID" value="TPX58075.1"/>
    <property type="molecule type" value="Genomic_DNA"/>
</dbReference>
<dbReference type="InterPro" id="IPR017911">
    <property type="entry name" value="MacB-like_ATP-bd"/>
</dbReference>
<dbReference type="InterPro" id="IPR017871">
    <property type="entry name" value="ABC_transporter-like_CS"/>
</dbReference>
<evidence type="ECO:0000313" key="6">
    <source>
        <dbReference type="EMBL" id="TPX58075.1"/>
    </source>
</evidence>
<feature type="compositionally biased region" description="Pro residues" evidence="4">
    <location>
        <begin position="28"/>
        <end position="41"/>
    </location>
</feature>
<sequence length="472" mass="51601">MDPLAKGEQDLLPPPGPAGSPFASLQRIPPPPSHAAPPPPSHRNSHHHTHTPSHGSLFAAPPDFVGDHTNDPSHQSHRKKASRSSLASILPHPFRRTQSVASAGTLKKLEPTDPIVILRNIHKTYLLGLEGVAALRGVSLSIQRGEWVAVYGTSGGGKTSLLNIIGTIDKPTKGDLTICDTVITPNTKDEVLASLRLNKLGFVFQSFNLISSMTALENVELPMVLKGSLTAQERKARAIASLKRVGLEHRLHHFPSKLSGGEQQRVTIARAIANLPEVLLLDEPTGDLDTQNTLRILHLLHTLNVGEMMTFVMVTHDVYLKNFAHRVVYMRDGKIHRVEMTRSQKRKEALEELEAKVAEGEGRNVARAATSAEGAPNSDLHTRPVGTVTGESAHQPGQYVSRATEVREPGDYATYCVESGVPAKAPDIPARQDPQLMPSESRDKLNGPEHHQIDRRDGKRILRSMEDLDHIV</sequence>
<evidence type="ECO:0000313" key="7">
    <source>
        <dbReference type="Proteomes" id="UP000318582"/>
    </source>
</evidence>
<dbReference type="SMART" id="SM00382">
    <property type="entry name" value="AAA"/>
    <property type="match status" value="1"/>
</dbReference>
<dbReference type="Proteomes" id="UP000318582">
    <property type="component" value="Unassembled WGS sequence"/>
</dbReference>
<feature type="region of interest" description="Disordered" evidence="4">
    <location>
        <begin position="1"/>
        <end position="94"/>
    </location>
</feature>
<feature type="domain" description="ABC transporter" evidence="5">
    <location>
        <begin position="116"/>
        <end position="357"/>
    </location>
</feature>
<accession>A0A507E454</accession>
<evidence type="ECO:0000259" key="5">
    <source>
        <dbReference type="PROSITE" id="PS50893"/>
    </source>
</evidence>
<evidence type="ECO:0000256" key="3">
    <source>
        <dbReference type="ARBA" id="ARBA00022840"/>
    </source>
</evidence>
<protein>
    <recommendedName>
        <fullName evidence="5">ABC transporter domain-containing protein</fullName>
    </recommendedName>
</protein>
<reference evidence="6 7" key="1">
    <citation type="journal article" date="2019" name="Sci. Rep.">
        <title>Comparative genomics of chytrid fungi reveal insights into the obligate biotrophic and pathogenic lifestyle of Synchytrium endobioticum.</title>
        <authorList>
            <person name="van de Vossenberg B.T.L.H."/>
            <person name="Warris S."/>
            <person name="Nguyen H.D.T."/>
            <person name="van Gent-Pelzer M.P.E."/>
            <person name="Joly D.L."/>
            <person name="van de Geest H.C."/>
            <person name="Bonants P.J.M."/>
            <person name="Smith D.S."/>
            <person name="Levesque C.A."/>
            <person name="van der Lee T.A.J."/>
        </authorList>
    </citation>
    <scope>NUCLEOTIDE SEQUENCE [LARGE SCALE GENOMIC DNA]</scope>
    <source>
        <strain evidence="6 7">CBS 809.83</strain>
    </source>
</reference>
<dbReference type="InterPro" id="IPR003593">
    <property type="entry name" value="AAA+_ATPase"/>
</dbReference>
<evidence type="ECO:0000256" key="2">
    <source>
        <dbReference type="ARBA" id="ARBA00022741"/>
    </source>
</evidence>
<dbReference type="PROSITE" id="PS00211">
    <property type="entry name" value="ABC_TRANSPORTER_1"/>
    <property type="match status" value="1"/>
</dbReference>
<dbReference type="PANTHER" id="PTHR24220">
    <property type="entry name" value="IMPORT ATP-BINDING PROTEIN"/>
    <property type="match status" value="1"/>
</dbReference>
<keyword evidence="1" id="KW-0813">Transport</keyword>